<sequence>MILGWRNSLYAVLGLIAAIAVLTNPFIANPIGWLVFFVGFGGVCLLVEIIAIVQKKPANWDFLIASAVMFAVGLLAYMNKVSADPYMPIEGSSYAVYSFPAFIASLYLFIVSITKSFFAGI</sequence>
<proteinExistence type="predicted"/>
<feature type="transmembrane region" description="Helical" evidence="1">
    <location>
        <begin position="7"/>
        <end position="27"/>
    </location>
</feature>
<dbReference type="RefSeq" id="WP_012544882.1">
    <property type="nucleotide sequence ID" value="NC_011295.1"/>
</dbReference>
<evidence type="ECO:0000313" key="3">
    <source>
        <dbReference type="Proteomes" id="UP000001732"/>
    </source>
</evidence>
<organism evidence="2 3">
    <name type="scientific">Coprothermobacter proteolyticus (strain ATCC 35245 / DSM 5265 / OCM 4 / BT)</name>
    <dbReference type="NCBI Taxonomy" id="309798"/>
    <lineage>
        <taxon>Bacteria</taxon>
        <taxon>Pseudomonadati</taxon>
        <taxon>Coprothermobacterota</taxon>
        <taxon>Coprothermobacteria</taxon>
        <taxon>Coprothermobacterales</taxon>
        <taxon>Coprothermobacteraceae</taxon>
        <taxon>Coprothermobacter</taxon>
    </lineage>
</organism>
<keyword evidence="1" id="KW-0472">Membrane</keyword>
<dbReference type="KEGG" id="cpo:COPRO5265_1051"/>
<protein>
    <submittedName>
        <fullName evidence="2">Uncharacterized protein</fullName>
    </submittedName>
</protein>
<feature type="transmembrane region" description="Helical" evidence="1">
    <location>
        <begin position="97"/>
        <end position="118"/>
    </location>
</feature>
<dbReference type="EMBL" id="CP001145">
    <property type="protein sequence ID" value="ACI18232.1"/>
    <property type="molecule type" value="Genomic_DNA"/>
</dbReference>
<dbReference type="HOGENOM" id="CLU_2034095_0_0_9"/>
<keyword evidence="3" id="KW-1185">Reference proteome</keyword>
<dbReference type="STRING" id="309798.COPRO5265_1051"/>
<keyword evidence="1" id="KW-1133">Transmembrane helix</keyword>
<name>B5Y9C2_COPPD</name>
<evidence type="ECO:0000256" key="1">
    <source>
        <dbReference type="SAM" id="Phobius"/>
    </source>
</evidence>
<accession>B5Y9C2</accession>
<feature type="transmembrane region" description="Helical" evidence="1">
    <location>
        <begin position="60"/>
        <end position="77"/>
    </location>
</feature>
<reference evidence="3" key="1">
    <citation type="submission" date="2008-08" db="EMBL/GenBank/DDBJ databases">
        <title>The complete genome sequence of Coprothermobacter proteolyticus strain ATCC 5245 / DSM 5265 / BT.</title>
        <authorList>
            <person name="Dodson R.J."/>
            <person name="Durkin A.S."/>
            <person name="Wu M."/>
            <person name="Eisen J."/>
            <person name="Sutton G."/>
        </authorList>
    </citation>
    <scope>NUCLEOTIDE SEQUENCE [LARGE SCALE GENOMIC DNA]</scope>
    <source>
        <strain evidence="3">ATCC 35245 / DSM 5265 / OCM 4 / BT</strain>
    </source>
</reference>
<dbReference type="Proteomes" id="UP000001732">
    <property type="component" value="Chromosome"/>
</dbReference>
<gene>
    <name evidence="2" type="ordered locus">COPRO5265_1051</name>
</gene>
<reference evidence="2 3" key="2">
    <citation type="journal article" date="2014" name="Genome Announc.">
        <title>Complete Genome Sequence of Coprothermobacter proteolyticus DSM 5265.</title>
        <authorList>
            <person name="Alexiev A."/>
            <person name="Coil D.A."/>
            <person name="Badger J.H."/>
            <person name="Enticknap J."/>
            <person name="Ward N."/>
            <person name="Robb F.T."/>
            <person name="Eisen J.A."/>
        </authorList>
    </citation>
    <scope>NUCLEOTIDE SEQUENCE [LARGE SCALE GENOMIC DNA]</scope>
    <source>
        <strain evidence="3">ATCC 35245 / DSM 5265 / OCM 4 / BT</strain>
    </source>
</reference>
<feature type="transmembrane region" description="Helical" evidence="1">
    <location>
        <begin position="33"/>
        <end position="53"/>
    </location>
</feature>
<keyword evidence="1" id="KW-0812">Transmembrane</keyword>
<dbReference type="AlphaFoldDB" id="B5Y9C2"/>
<evidence type="ECO:0000313" key="2">
    <source>
        <dbReference type="EMBL" id="ACI18232.1"/>
    </source>
</evidence>